<name>A0ABP7MKH5_9GAMM</name>
<feature type="transmembrane region" description="Helical" evidence="1">
    <location>
        <begin position="72"/>
        <end position="90"/>
    </location>
</feature>
<comment type="caution">
    <text evidence="3">The sequence shown here is derived from an EMBL/GenBank/DDBJ whole genome shotgun (WGS) entry which is preliminary data.</text>
</comment>
<gene>
    <name evidence="3" type="ORF">GCM10022229_16010</name>
</gene>
<dbReference type="InterPro" id="IPR050879">
    <property type="entry name" value="Acyltransferase_3"/>
</dbReference>
<dbReference type="PANTHER" id="PTHR23028">
    <property type="entry name" value="ACETYLTRANSFERASE"/>
    <property type="match status" value="1"/>
</dbReference>
<feature type="transmembrane region" description="Helical" evidence="1">
    <location>
        <begin position="204"/>
        <end position="222"/>
    </location>
</feature>
<dbReference type="Pfam" id="PF01757">
    <property type="entry name" value="Acyl_transf_3"/>
    <property type="match status" value="1"/>
</dbReference>
<organism evidence="3 4">
    <name type="scientific">Luteimonas lutimaris</name>
    <dbReference type="NCBI Taxonomy" id="698645"/>
    <lineage>
        <taxon>Bacteria</taxon>
        <taxon>Pseudomonadati</taxon>
        <taxon>Pseudomonadota</taxon>
        <taxon>Gammaproteobacteria</taxon>
        <taxon>Lysobacterales</taxon>
        <taxon>Lysobacteraceae</taxon>
        <taxon>Luteimonas</taxon>
    </lineage>
</organism>
<evidence type="ECO:0000313" key="4">
    <source>
        <dbReference type="Proteomes" id="UP001501727"/>
    </source>
</evidence>
<evidence type="ECO:0000259" key="2">
    <source>
        <dbReference type="Pfam" id="PF01757"/>
    </source>
</evidence>
<feature type="transmembrane region" description="Helical" evidence="1">
    <location>
        <begin position="31"/>
        <end position="51"/>
    </location>
</feature>
<evidence type="ECO:0000256" key="1">
    <source>
        <dbReference type="SAM" id="Phobius"/>
    </source>
</evidence>
<dbReference type="InterPro" id="IPR002656">
    <property type="entry name" value="Acyl_transf_3_dom"/>
</dbReference>
<keyword evidence="4" id="KW-1185">Reference proteome</keyword>
<sequence>MQYNPALDGVRALSILAVVSFHCETPWGDGGFIGVDVFFVLSGYLITTLLLEEHRHGGIAIGAFYIKRALRLYPTLLLLIAAYVTLAPLLRPADDRWLAAGAAGFYVMDYALAFWHISWTIGHTWSLGVEEKFYLLWPLLLPALLRTQRPITWLLAAFTLVTGWRYATALTWNWDQAYFSFDTRMSGIVLGTIGAVMRPQVSKPVAFVACAVLAFCIAAPFMPSLPLRLPNEAVTLEITLAEVAGFALICHLAEHGGSGFFASRPMAYIGRLSYGIYVWHFPFVLLLRDDHAQPWWVTVPATLVFSFAMAAICLHLVDVPLKRWRKQASSAPGHSAVA</sequence>
<keyword evidence="1" id="KW-0812">Transmembrane</keyword>
<keyword evidence="1" id="KW-1133">Transmembrane helix</keyword>
<dbReference type="Proteomes" id="UP001501727">
    <property type="component" value="Unassembled WGS sequence"/>
</dbReference>
<feature type="domain" description="Acyltransferase 3" evidence="2">
    <location>
        <begin position="5"/>
        <end position="313"/>
    </location>
</feature>
<dbReference type="EMBL" id="BAAAZU010000006">
    <property type="protein sequence ID" value="GAA3922969.1"/>
    <property type="molecule type" value="Genomic_DNA"/>
</dbReference>
<evidence type="ECO:0000313" key="3">
    <source>
        <dbReference type="EMBL" id="GAA3922969.1"/>
    </source>
</evidence>
<keyword evidence="1" id="KW-0472">Membrane</keyword>
<dbReference type="PANTHER" id="PTHR23028:SF53">
    <property type="entry name" value="ACYL_TRANSF_3 DOMAIN-CONTAINING PROTEIN"/>
    <property type="match status" value="1"/>
</dbReference>
<accession>A0ABP7MKH5</accession>
<reference evidence="4" key="1">
    <citation type="journal article" date="2019" name="Int. J. Syst. Evol. Microbiol.">
        <title>The Global Catalogue of Microorganisms (GCM) 10K type strain sequencing project: providing services to taxonomists for standard genome sequencing and annotation.</title>
        <authorList>
            <consortium name="The Broad Institute Genomics Platform"/>
            <consortium name="The Broad Institute Genome Sequencing Center for Infectious Disease"/>
            <person name="Wu L."/>
            <person name="Ma J."/>
        </authorList>
    </citation>
    <scope>NUCLEOTIDE SEQUENCE [LARGE SCALE GENOMIC DNA]</scope>
    <source>
        <strain evidence="4">JCM 16916</strain>
    </source>
</reference>
<dbReference type="RefSeq" id="WP_344759439.1">
    <property type="nucleotide sequence ID" value="NZ_BAAAZU010000006.1"/>
</dbReference>
<protein>
    <recommendedName>
        <fullName evidence="2">Acyltransferase 3 domain-containing protein</fullName>
    </recommendedName>
</protein>
<feature type="transmembrane region" description="Helical" evidence="1">
    <location>
        <begin position="295"/>
        <end position="317"/>
    </location>
</feature>
<proteinExistence type="predicted"/>